<evidence type="ECO:0000313" key="1">
    <source>
        <dbReference type="EMBL" id="CAD5220178.1"/>
    </source>
</evidence>
<protein>
    <submittedName>
        <fullName evidence="1">Uncharacterized protein</fullName>
    </submittedName>
</protein>
<reference evidence="1" key="1">
    <citation type="submission" date="2020-09" db="EMBL/GenBank/DDBJ databases">
        <authorList>
            <person name="Kikuchi T."/>
        </authorList>
    </citation>
    <scope>NUCLEOTIDE SEQUENCE</scope>
    <source>
        <strain evidence="1">SH1</strain>
    </source>
</reference>
<organism evidence="1 2">
    <name type="scientific">Bursaphelenchus okinawaensis</name>
    <dbReference type="NCBI Taxonomy" id="465554"/>
    <lineage>
        <taxon>Eukaryota</taxon>
        <taxon>Metazoa</taxon>
        <taxon>Ecdysozoa</taxon>
        <taxon>Nematoda</taxon>
        <taxon>Chromadorea</taxon>
        <taxon>Rhabditida</taxon>
        <taxon>Tylenchina</taxon>
        <taxon>Tylenchomorpha</taxon>
        <taxon>Aphelenchoidea</taxon>
        <taxon>Aphelenchoididae</taxon>
        <taxon>Bursaphelenchus</taxon>
    </lineage>
</organism>
<dbReference type="Proteomes" id="UP000614601">
    <property type="component" value="Unassembled WGS sequence"/>
</dbReference>
<dbReference type="EMBL" id="CAJFDH010000004">
    <property type="protein sequence ID" value="CAD5220178.1"/>
    <property type="molecule type" value="Genomic_DNA"/>
</dbReference>
<proteinExistence type="predicted"/>
<dbReference type="AlphaFoldDB" id="A0A811KU85"/>
<comment type="caution">
    <text evidence="1">The sequence shown here is derived from an EMBL/GenBank/DDBJ whole genome shotgun (WGS) entry which is preliminary data.</text>
</comment>
<gene>
    <name evidence="1" type="ORF">BOKJ2_LOCUS8814</name>
</gene>
<accession>A0A811KU85</accession>
<sequence length="257" mass="29541">MDFKSLCYKNIIFRLKNECWSEAFSRANNRILPDINLALDRLFVRCCFTGIFAFPITNRYVLIGNLGLAGIPWFHFVPVTSDFLHINILNRGSQVIIYCEDDNIILDVDSGRIYDRLRSQDCMSDVMKVMRHTTLGILICIKLETMLKATLLNNLNVNCRIKYLAFLNFHGEVIVIDVDTMRKKVIYTMRFGKKEATVLSESDSIFIKDGPNAVIYSLETGDLLCDITDYDKGGRWLQIAHRVFVNNETGTVNEIIF</sequence>
<keyword evidence="2" id="KW-1185">Reference proteome</keyword>
<dbReference type="Proteomes" id="UP000783686">
    <property type="component" value="Unassembled WGS sequence"/>
</dbReference>
<dbReference type="EMBL" id="CAJFCW020000004">
    <property type="protein sequence ID" value="CAG9113309.1"/>
    <property type="molecule type" value="Genomic_DNA"/>
</dbReference>
<name>A0A811KU85_9BILA</name>
<evidence type="ECO:0000313" key="2">
    <source>
        <dbReference type="Proteomes" id="UP000614601"/>
    </source>
</evidence>